<keyword evidence="5 10" id="KW-0812">Transmembrane</keyword>
<reference evidence="11 12" key="1">
    <citation type="journal article" date="2016" name="Nat. Commun.">
        <title>Thousands of microbial genomes shed light on interconnected biogeochemical processes in an aquifer system.</title>
        <authorList>
            <person name="Anantharaman K."/>
            <person name="Brown C.T."/>
            <person name="Hug L.A."/>
            <person name="Sharon I."/>
            <person name="Castelle C.J."/>
            <person name="Probst A.J."/>
            <person name="Thomas B.C."/>
            <person name="Singh A."/>
            <person name="Wilkins M.J."/>
            <person name="Karaoz U."/>
            <person name="Brodie E.L."/>
            <person name="Williams K.H."/>
            <person name="Hubbard S.S."/>
            <person name="Banfield J.F."/>
        </authorList>
    </citation>
    <scope>NUCLEOTIDE SEQUENCE [LARGE SCALE GENOMIC DNA]</scope>
</reference>
<dbReference type="InterPro" id="IPR036019">
    <property type="entry name" value="MscL_channel"/>
</dbReference>
<dbReference type="STRING" id="1817863.A2Y62_12465"/>
<keyword evidence="8 10" id="KW-0472">Membrane</keyword>
<dbReference type="InterPro" id="IPR019823">
    <property type="entry name" value="Mechanosensitive_channel_CS"/>
</dbReference>
<keyword evidence="4 10" id="KW-1003">Cell membrane</keyword>
<feature type="transmembrane region" description="Helical" evidence="10">
    <location>
        <begin position="80"/>
        <end position="101"/>
    </location>
</feature>
<keyword evidence="3 10" id="KW-0813">Transport</keyword>
<dbReference type="AlphaFoldDB" id="A0A1F5VSN7"/>
<protein>
    <recommendedName>
        <fullName evidence="10">Large-conductance mechanosensitive channel</fullName>
    </recommendedName>
</protein>
<dbReference type="PANTHER" id="PTHR30266">
    <property type="entry name" value="MECHANOSENSITIVE CHANNEL MSCL"/>
    <property type="match status" value="1"/>
</dbReference>
<keyword evidence="6 10" id="KW-1133">Transmembrane helix</keyword>
<comment type="caution">
    <text evidence="11">The sequence shown here is derived from an EMBL/GenBank/DDBJ whole genome shotgun (WGS) entry which is preliminary data.</text>
</comment>
<dbReference type="NCBIfam" id="NF001843">
    <property type="entry name" value="PRK00567.1-4"/>
    <property type="match status" value="1"/>
</dbReference>
<comment type="subcellular location">
    <subcellularLocation>
        <location evidence="1 10">Cell membrane</location>
        <topology evidence="1 10">Multi-pass membrane protein</topology>
    </subcellularLocation>
</comment>
<dbReference type="EMBL" id="MFGW01000093">
    <property type="protein sequence ID" value="OGF66383.1"/>
    <property type="molecule type" value="Genomic_DNA"/>
</dbReference>
<comment type="similarity">
    <text evidence="2 10">Belongs to the MscL family.</text>
</comment>
<gene>
    <name evidence="10" type="primary">mscL</name>
    <name evidence="11" type="ORF">A2Y62_12465</name>
</gene>
<dbReference type="HAMAP" id="MF_00115">
    <property type="entry name" value="MscL"/>
    <property type="match status" value="1"/>
</dbReference>
<evidence type="ECO:0000313" key="11">
    <source>
        <dbReference type="EMBL" id="OGF66383.1"/>
    </source>
</evidence>
<evidence type="ECO:0000256" key="2">
    <source>
        <dbReference type="ARBA" id="ARBA00007254"/>
    </source>
</evidence>
<evidence type="ECO:0000256" key="1">
    <source>
        <dbReference type="ARBA" id="ARBA00004651"/>
    </source>
</evidence>
<organism evidence="11 12">
    <name type="scientific">Candidatus Fischerbacteria bacterium RBG_13_37_8</name>
    <dbReference type="NCBI Taxonomy" id="1817863"/>
    <lineage>
        <taxon>Bacteria</taxon>
        <taxon>Candidatus Fischeribacteriota</taxon>
    </lineage>
</organism>
<evidence type="ECO:0000256" key="9">
    <source>
        <dbReference type="ARBA" id="ARBA00023303"/>
    </source>
</evidence>
<comment type="subunit">
    <text evidence="10">Homopentamer.</text>
</comment>
<keyword evidence="9 10" id="KW-0407">Ion channel</keyword>
<comment type="function">
    <text evidence="10">Channel that opens in response to stretch forces in the membrane lipid bilayer. May participate in the regulation of osmotic pressure changes within the cell.</text>
</comment>
<dbReference type="InterPro" id="IPR037673">
    <property type="entry name" value="MSC/AndL"/>
</dbReference>
<dbReference type="GO" id="GO:0008381">
    <property type="term" value="F:mechanosensitive monoatomic ion channel activity"/>
    <property type="evidence" value="ECO:0007669"/>
    <property type="project" value="UniProtKB-UniRule"/>
</dbReference>
<name>A0A1F5VSN7_9BACT</name>
<evidence type="ECO:0000256" key="8">
    <source>
        <dbReference type="ARBA" id="ARBA00023136"/>
    </source>
</evidence>
<dbReference type="Gene3D" id="1.10.1200.120">
    <property type="entry name" value="Large-conductance mechanosensitive channel, MscL, domain 1"/>
    <property type="match status" value="1"/>
</dbReference>
<proteinExistence type="inferred from homology"/>
<evidence type="ECO:0000313" key="12">
    <source>
        <dbReference type="Proteomes" id="UP000178943"/>
    </source>
</evidence>
<keyword evidence="7 10" id="KW-0406">Ion transport</keyword>
<evidence type="ECO:0000256" key="7">
    <source>
        <dbReference type="ARBA" id="ARBA00023065"/>
    </source>
</evidence>
<dbReference type="InterPro" id="IPR001185">
    <property type="entry name" value="MS_channel"/>
</dbReference>
<evidence type="ECO:0000256" key="4">
    <source>
        <dbReference type="ARBA" id="ARBA00022475"/>
    </source>
</evidence>
<evidence type="ECO:0000256" key="6">
    <source>
        <dbReference type="ARBA" id="ARBA00022989"/>
    </source>
</evidence>
<dbReference type="Pfam" id="PF01741">
    <property type="entry name" value="MscL"/>
    <property type="match status" value="1"/>
</dbReference>
<dbReference type="NCBIfam" id="TIGR00220">
    <property type="entry name" value="mscL"/>
    <property type="match status" value="1"/>
</dbReference>
<evidence type="ECO:0000256" key="10">
    <source>
        <dbReference type="HAMAP-Rule" id="MF_00115"/>
    </source>
</evidence>
<accession>A0A1F5VSN7</accession>
<feature type="transmembrane region" description="Helical" evidence="10">
    <location>
        <begin position="12"/>
        <end position="35"/>
    </location>
</feature>
<dbReference type="GO" id="GO:0005886">
    <property type="term" value="C:plasma membrane"/>
    <property type="evidence" value="ECO:0007669"/>
    <property type="project" value="UniProtKB-SubCell"/>
</dbReference>
<dbReference type="PROSITE" id="PS01327">
    <property type="entry name" value="MSCL"/>
    <property type="match status" value="1"/>
</dbReference>
<dbReference type="SUPFAM" id="SSF81330">
    <property type="entry name" value="Gated mechanosensitive channel"/>
    <property type="match status" value="1"/>
</dbReference>
<sequence>MLKEFKEFAMRGNVLDMAIGIIIGAAFGKIVASLVSDILMPPLGKLLGNINFSNFFITLSEGSFETLEAAKQAGAATINYGLFLSTIVDLVIIAFAIFLLVKQVNRLKRKQEPAVDPVTKSCSFCFTTIPIQATRCPNCTSTLAK</sequence>
<dbReference type="PANTHER" id="PTHR30266:SF2">
    <property type="entry name" value="LARGE-CONDUCTANCE MECHANOSENSITIVE CHANNEL"/>
    <property type="match status" value="1"/>
</dbReference>
<evidence type="ECO:0000256" key="3">
    <source>
        <dbReference type="ARBA" id="ARBA00022448"/>
    </source>
</evidence>
<evidence type="ECO:0000256" key="5">
    <source>
        <dbReference type="ARBA" id="ARBA00022692"/>
    </source>
</evidence>
<dbReference type="Proteomes" id="UP000178943">
    <property type="component" value="Unassembled WGS sequence"/>
</dbReference>
<dbReference type="PRINTS" id="PR01264">
    <property type="entry name" value="MECHCHANNEL"/>
</dbReference>